<name>A0ABU0ABR2_9BACI</name>
<accession>A0ABU0ABR2</accession>
<gene>
    <name evidence="1" type="ORF">J2S17_000565</name>
</gene>
<dbReference type="EMBL" id="JAUSUB010000002">
    <property type="protein sequence ID" value="MDQ0268696.1"/>
    <property type="molecule type" value="Genomic_DNA"/>
</dbReference>
<dbReference type="Proteomes" id="UP001238088">
    <property type="component" value="Unassembled WGS sequence"/>
</dbReference>
<proteinExistence type="predicted"/>
<comment type="caution">
    <text evidence="1">The sequence shown here is derived from an EMBL/GenBank/DDBJ whole genome shotgun (WGS) entry which is preliminary data.</text>
</comment>
<evidence type="ECO:0000313" key="1">
    <source>
        <dbReference type="EMBL" id="MDQ0268696.1"/>
    </source>
</evidence>
<sequence>MKSILYKAMNERKPLEIIYLSKRNVFSQRKILVIEIKGSSMLAYCLTRKQMRIFHINQILSFSPNENHRKRIS</sequence>
<dbReference type="RefSeq" id="WP_307471665.1">
    <property type="nucleotide sequence ID" value="NZ_JAUSUB010000002.1"/>
</dbReference>
<dbReference type="GO" id="GO:0003677">
    <property type="term" value="F:DNA binding"/>
    <property type="evidence" value="ECO:0007669"/>
    <property type="project" value="UniProtKB-KW"/>
</dbReference>
<evidence type="ECO:0000313" key="2">
    <source>
        <dbReference type="Proteomes" id="UP001238088"/>
    </source>
</evidence>
<reference evidence="1 2" key="1">
    <citation type="submission" date="2023-07" db="EMBL/GenBank/DDBJ databases">
        <title>Genomic Encyclopedia of Type Strains, Phase IV (KMG-IV): sequencing the most valuable type-strain genomes for metagenomic binning, comparative biology and taxonomic classification.</title>
        <authorList>
            <person name="Goeker M."/>
        </authorList>
    </citation>
    <scope>NUCLEOTIDE SEQUENCE [LARGE SCALE GENOMIC DNA]</scope>
    <source>
        <strain evidence="1 2">DSM 23494</strain>
    </source>
</reference>
<organism evidence="1 2">
    <name type="scientific">Cytobacillus purgationiresistens</name>
    <dbReference type="NCBI Taxonomy" id="863449"/>
    <lineage>
        <taxon>Bacteria</taxon>
        <taxon>Bacillati</taxon>
        <taxon>Bacillota</taxon>
        <taxon>Bacilli</taxon>
        <taxon>Bacillales</taxon>
        <taxon>Bacillaceae</taxon>
        <taxon>Cytobacillus</taxon>
    </lineage>
</organism>
<keyword evidence="2" id="KW-1185">Reference proteome</keyword>
<keyword evidence="1" id="KW-0238">DNA-binding</keyword>
<protein>
    <submittedName>
        <fullName evidence="1">DNA-binding transcriptional regulator YafY</fullName>
    </submittedName>
</protein>